<evidence type="ECO:0000313" key="4">
    <source>
        <dbReference type="Proteomes" id="UP000292927"/>
    </source>
</evidence>
<feature type="compositionally biased region" description="Basic and acidic residues" evidence="1">
    <location>
        <begin position="109"/>
        <end position="120"/>
    </location>
</feature>
<keyword evidence="2" id="KW-1133">Transmembrane helix</keyword>
<dbReference type="RefSeq" id="WP_130432647.1">
    <property type="nucleotide sequence ID" value="NZ_SGXF01000001.1"/>
</dbReference>
<dbReference type="OrthoDB" id="95800at2"/>
<dbReference type="Proteomes" id="UP000292927">
    <property type="component" value="Unassembled WGS sequence"/>
</dbReference>
<evidence type="ECO:0000256" key="2">
    <source>
        <dbReference type="SAM" id="Phobius"/>
    </source>
</evidence>
<dbReference type="AlphaFoldDB" id="A0A4Q7PQP5"/>
<evidence type="ECO:0000256" key="1">
    <source>
        <dbReference type="SAM" id="MobiDB-lite"/>
    </source>
</evidence>
<protein>
    <submittedName>
        <fullName evidence="3">Putative membrane protein</fullName>
    </submittedName>
</protein>
<feature type="transmembrane region" description="Helical" evidence="2">
    <location>
        <begin position="129"/>
        <end position="154"/>
    </location>
</feature>
<organism evidence="3 4">
    <name type="scientific">Cuneatibacter caecimuris</name>
    <dbReference type="NCBI Taxonomy" id="1796618"/>
    <lineage>
        <taxon>Bacteria</taxon>
        <taxon>Bacillati</taxon>
        <taxon>Bacillota</taxon>
        <taxon>Clostridia</taxon>
        <taxon>Lachnospirales</taxon>
        <taxon>Lachnospiraceae</taxon>
        <taxon>Cuneatibacter</taxon>
    </lineage>
</organism>
<sequence length="250" mass="27183">MDRMSYMERLAWLLGDLPEEERNEALRYYEDYFEEAGPEREEEVISELGSPEQVACVIRMNQKEPGDFGEYTEQGYRDARFEERRNQVGHYTEMEKADKIYQENASRADSGEGGRTEESAGGRSTGMTALLIILAVFSFPVWGGLLIGVIGVLIGLVCCILALGIGLVAGTFGCLAGGIAALAVGAVRTFMAPGAGLLLVGSGFLAMAFGLGGILLCRLVFGSLLPLCFQGIGNLFRFIFRRNRRRGAGV</sequence>
<proteinExistence type="predicted"/>
<keyword evidence="2" id="KW-0472">Membrane</keyword>
<feature type="transmembrane region" description="Helical" evidence="2">
    <location>
        <begin position="221"/>
        <end position="240"/>
    </location>
</feature>
<keyword evidence="2" id="KW-0812">Transmembrane</keyword>
<reference evidence="3 4" key="1">
    <citation type="submission" date="2019-02" db="EMBL/GenBank/DDBJ databases">
        <title>Genomic Encyclopedia of Type Strains, Phase IV (KMG-IV): sequencing the most valuable type-strain genomes for metagenomic binning, comparative biology and taxonomic classification.</title>
        <authorList>
            <person name="Goeker M."/>
        </authorList>
    </citation>
    <scope>NUCLEOTIDE SEQUENCE [LARGE SCALE GENOMIC DNA]</scope>
    <source>
        <strain evidence="3 4">DSM 29486</strain>
    </source>
</reference>
<gene>
    <name evidence="3" type="ORF">EV209_0461</name>
</gene>
<feature type="transmembrane region" description="Helical" evidence="2">
    <location>
        <begin position="196"/>
        <end position="215"/>
    </location>
</feature>
<accession>A0A4Q7PQP5</accession>
<feature type="transmembrane region" description="Helical" evidence="2">
    <location>
        <begin position="160"/>
        <end position="184"/>
    </location>
</feature>
<keyword evidence="4" id="KW-1185">Reference proteome</keyword>
<dbReference type="EMBL" id="SGXF01000001">
    <property type="protein sequence ID" value="RZT02348.1"/>
    <property type="molecule type" value="Genomic_DNA"/>
</dbReference>
<dbReference type="Pfam" id="PF22564">
    <property type="entry name" value="HAAS"/>
    <property type="match status" value="1"/>
</dbReference>
<name>A0A4Q7PQP5_9FIRM</name>
<evidence type="ECO:0000313" key="3">
    <source>
        <dbReference type="EMBL" id="RZT02348.1"/>
    </source>
</evidence>
<feature type="region of interest" description="Disordered" evidence="1">
    <location>
        <begin position="102"/>
        <end position="122"/>
    </location>
</feature>
<comment type="caution">
    <text evidence="3">The sequence shown here is derived from an EMBL/GenBank/DDBJ whole genome shotgun (WGS) entry which is preliminary data.</text>
</comment>